<evidence type="ECO:0000313" key="2">
    <source>
        <dbReference type="EMBL" id="CAE1275701.1"/>
    </source>
</evidence>
<proteinExistence type="predicted"/>
<dbReference type="OrthoDB" id="2272314at2759"/>
<dbReference type="AlphaFoldDB" id="A0A812CPW7"/>
<dbReference type="Proteomes" id="UP000597762">
    <property type="component" value="Unassembled WGS sequence"/>
</dbReference>
<reference evidence="2" key="1">
    <citation type="submission" date="2021-01" db="EMBL/GenBank/DDBJ databases">
        <authorList>
            <person name="Li R."/>
            <person name="Bekaert M."/>
        </authorList>
    </citation>
    <scope>NUCLEOTIDE SEQUENCE</scope>
    <source>
        <strain evidence="2">Farmed</strain>
    </source>
</reference>
<keyword evidence="3" id="KW-1185">Reference proteome</keyword>
<evidence type="ECO:0000256" key="1">
    <source>
        <dbReference type="SAM" id="MobiDB-lite"/>
    </source>
</evidence>
<gene>
    <name evidence="2" type="ORF">SPHA_39613</name>
</gene>
<comment type="caution">
    <text evidence="2">The sequence shown here is derived from an EMBL/GenBank/DDBJ whole genome shotgun (WGS) entry which is preliminary data.</text>
</comment>
<name>A0A812CPW7_ACAPH</name>
<feature type="region of interest" description="Disordered" evidence="1">
    <location>
        <begin position="72"/>
        <end position="128"/>
    </location>
</feature>
<feature type="compositionally biased region" description="Basic and acidic residues" evidence="1">
    <location>
        <begin position="112"/>
        <end position="128"/>
    </location>
</feature>
<sequence>MVEADEASLSVREAALSLDKRAAELEAISERRKEVSLGVSLALAALAAEAAAVRRPKSFLILSGIQTSVRYESKKGRESQDYNATVTGRSPRPRSPKRSVPPDWLGKLPTGHRCDQRSRMHNGRESTHRLQQPSLPLWLPRLIIKGFFVTVHDLHLPILQRPQMGREAFRAVLLLRQNYNLQAETRIGILPPPGRVPRRDVILLLQAMLHEVNSYIRSFKYALENALFPNFSIVIHVDKRSHDEHERRYNAPACNEVASIIHGEQDRTRDVVLKSRDPSII</sequence>
<protein>
    <submittedName>
        <fullName evidence="2">Uncharacterized protein</fullName>
    </submittedName>
</protein>
<accession>A0A812CPW7</accession>
<evidence type="ECO:0000313" key="3">
    <source>
        <dbReference type="Proteomes" id="UP000597762"/>
    </source>
</evidence>
<dbReference type="EMBL" id="CAHIKZ030001854">
    <property type="protein sequence ID" value="CAE1275701.1"/>
    <property type="molecule type" value="Genomic_DNA"/>
</dbReference>
<organism evidence="2 3">
    <name type="scientific">Acanthosepion pharaonis</name>
    <name type="common">Pharaoh cuttlefish</name>
    <name type="synonym">Sepia pharaonis</name>
    <dbReference type="NCBI Taxonomy" id="158019"/>
    <lineage>
        <taxon>Eukaryota</taxon>
        <taxon>Metazoa</taxon>
        <taxon>Spiralia</taxon>
        <taxon>Lophotrochozoa</taxon>
        <taxon>Mollusca</taxon>
        <taxon>Cephalopoda</taxon>
        <taxon>Coleoidea</taxon>
        <taxon>Decapodiformes</taxon>
        <taxon>Sepiida</taxon>
        <taxon>Sepiina</taxon>
        <taxon>Sepiidae</taxon>
        <taxon>Acanthosepion</taxon>
    </lineage>
</organism>